<dbReference type="Proteomes" id="UP000005204">
    <property type="component" value="Unassembled WGS sequence"/>
</dbReference>
<sequence>MTEENEGFFKKFHESINNELDEVTKNNFANLESNSKRVSYLCSLPIIKKYDITDDVVKCKTGGEFPVNKSLSKALQLKDAGNQWVQKGDWVKALVFYSQSMMHMPEKETEELSIVFANRSAALNHLQQYEEALADIKKCLSLGYPRHLRYKVYERKARSLLALKRNRESIVAFQDTISALDEATKLEKEKRTKMRTDAKIMLEILNKGLVLAGNPSDPEPLNKIPPKPKLAGKHNSKFPAASEAITIDTDDVKGRYATATRDISAGEVLLIEKAHSGVLLAEFSKTHCQNCFLKCPISLPCPKCPNVIFCSDKCLETALKSYHGYECQILPLIWKSGCSITCQIALRMITQNKKDYFLSISNDLKPQLGAYKTEDYRNIYNLTTHEEKRCKQDFLHRTEMVVFLIKVLELTGYFDGKPRTKPIEMVELNSMAVNEKYQGDVELIGGYLLRNLQVLQFNAHEVFELQVPKPKVDKNIIKHDGKSVFLAGAVFPTLALFNHSCEPGVVRYFYGSHIVVRAVKNIKKGEEVCENYGPIFTTVPKEKRQMELKDRYWFDCECIPCKENWPLYDEMTENYMRFKCDSDNPCPNVVAVPYDCTEFMIQCGLCQQYTNILKGLKSLQDTEMLYRHGRAAMDEGKYGEAVKKFTEVLKLYDATLAPPYKSYYDCVQDLRRCLLSMGNYSII</sequence>
<evidence type="ECO:0000256" key="3">
    <source>
        <dbReference type="ARBA" id="ARBA00022691"/>
    </source>
</evidence>
<dbReference type="GO" id="GO:0008276">
    <property type="term" value="F:protein methyltransferase activity"/>
    <property type="evidence" value="ECO:0007669"/>
    <property type="project" value="UniProtKB-ARBA"/>
</dbReference>
<dbReference type="InterPro" id="IPR001214">
    <property type="entry name" value="SET_dom"/>
</dbReference>
<feature type="domain" description="SET" evidence="6">
    <location>
        <begin position="243"/>
        <end position="533"/>
    </location>
</feature>
<dbReference type="GeneID" id="101740237"/>
<keyword evidence="3" id="KW-0949">S-adenosyl-L-methionine</keyword>
<dbReference type="Gene3D" id="6.10.140.2220">
    <property type="match status" value="1"/>
</dbReference>
<dbReference type="PROSITE" id="PS50280">
    <property type="entry name" value="SET"/>
    <property type="match status" value="1"/>
</dbReference>
<dbReference type="PANTHER" id="PTHR46165">
    <property type="entry name" value="SET AND MYND DOMAIN-CONTAINING PROTEIN 4"/>
    <property type="match status" value="1"/>
</dbReference>
<dbReference type="InterPro" id="IPR019734">
    <property type="entry name" value="TPR_rpt"/>
</dbReference>
<accession>A0A8R2C747</accession>
<dbReference type="PANTHER" id="PTHR46165:SF7">
    <property type="entry name" value="SET AND MYND DOMAIN-CONTAINING PROTEIN 4"/>
    <property type="match status" value="1"/>
</dbReference>
<evidence type="ECO:0000256" key="2">
    <source>
        <dbReference type="ARBA" id="ARBA00022679"/>
    </source>
</evidence>
<organism evidence="7 8">
    <name type="scientific">Bombyx mori</name>
    <name type="common">Silk moth</name>
    <dbReference type="NCBI Taxonomy" id="7091"/>
    <lineage>
        <taxon>Eukaryota</taxon>
        <taxon>Metazoa</taxon>
        <taxon>Ecdysozoa</taxon>
        <taxon>Arthropoda</taxon>
        <taxon>Hexapoda</taxon>
        <taxon>Insecta</taxon>
        <taxon>Pterygota</taxon>
        <taxon>Neoptera</taxon>
        <taxon>Endopterygota</taxon>
        <taxon>Lepidoptera</taxon>
        <taxon>Glossata</taxon>
        <taxon>Ditrysia</taxon>
        <taxon>Bombycoidea</taxon>
        <taxon>Bombycidae</taxon>
        <taxon>Bombycinae</taxon>
        <taxon>Bombyx</taxon>
    </lineage>
</organism>
<keyword evidence="2" id="KW-0808">Transferase</keyword>
<dbReference type="SMART" id="SM00028">
    <property type="entry name" value="TPR"/>
    <property type="match status" value="4"/>
</dbReference>
<dbReference type="PROSITE" id="PS50005">
    <property type="entry name" value="TPR"/>
    <property type="match status" value="1"/>
</dbReference>
<dbReference type="KEGG" id="bmor:101740237"/>
<dbReference type="InterPro" id="IPR046341">
    <property type="entry name" value="SET_dom_sf"/>
</dbReference>
<dbReference type="SUPFAM" id="SSF144232">
    <property type="entry name" value="HIT/MYND zinc finger-like"/>
    <property type="match status" value="1"/>
</dbReference>
<keyword evidence="1" id="KW-0489">Methyltransferase</keyword>
<dbReference type="Gene3D" id="1.10.220.160">
    <property type="match status" value="1"/>
</dbReference>
<dbReference type="Gene3D" id="2.170.270.10">
    <property type="entry name" value="SET domain"/>
    <property type="match status" value="1"/>
</dbReference>
<dbReference type="InterPro" id="IPR011990">
    <property type="entry name" value="TPR-like_helical_dom_sf"/>
</dbReference>
<feature type="region of interest" description="Disordered" evidence="5">
    <location>
        <begin position="216"/>
        <end position="235"/>
    </location>
</feature>
<dbReference type="GO" id="GO:0008170">
    <property type="term" value="F:N-methyltransferase activity"/>
    <property type="evidence" value="ECO:0007669"/>
    <property type="project" value="UniProtKB-ARBA"/>
</dbReference>
<dbReference type="GO" id="GO:0008757">
    <property type="term" value="F:S-adenosylmethionine-dependent methyltransferase activity"/>
    <property type="evidence" value="ECO:0007669"/>
    <property type="project" value="UniProtKB-ARBA"/>
</dbReference>
<dbReference type="GO" id="GO:0032259">
    <property type="term" value="P:methylation"/>
    <property type="evidence" value="ECO:0007669"/>
    <property type="project" value="UniProtKB-KW"/>
</dbReference>
<evidence type="ECO:0000313" key="7">
    <source>
        <dbReference type="EnsemblMetazoa" id="XP_012547930.2"/>
    </source>
</evidence>
<name>A0A8R2C747_BOMMO</name>
<reference evidence="8" key="1">
    <citation type="journal article" date="2008" name="Insect Biochem. Mol. Biol.">
        <title>The genome of a lepidopteran model insect, the silkworm Bombyx mori.</title>
        <authorList>
            <consortium name="International Silkworm Genome Consortium"/>
        </authorList>
    </citation>
    <scope>NUCLEOTIDE SEQUENCE [LARGE SCALE GENOMIC DNA]</scope>
    <source>
        <strain evidence="8">p50T</strain>
    </source>
</reference>
<dbReference type="Pfam" id="PF00856">
    <property type="entry name" value="SET"/>
    <property type="match status" value="1"/>
</dbReference>
<reference evidence="7" key="2">
    <citation type="submission" date="2022-06" db="UniProtKB">
        <authorList>
            <consortium name="EnsemblMetazoa"/>
        </authorList>
    </citation>
    <scope>IDENTIFICATION</scope>
    <source>
        <strain evidence="7">p50T (Dazao)</strain>
    </source>
</reference>
<dbReference type="CDD" id="cd10536">
    <property type="entry name" value="SET_SMYD4"/>
    <property type="match status" value="1"/>
</dbReference>
<keyword evidence="4" id="KW-0802">TPR repeat</keyword>
<dbReference type="InterPro" id="IPR044421">
    <property type="entry name" value="SMYD4_SET"/>
</dbReference>
<dbReference type="SUPFAM" id="SSF48452">
    <property type="entry name" value="TPR-like"/>
    <property type="match status" value="1"/>
</dbReference>
<keyword evidence="8" id="KW-1185">Reference proteome</keyword>
<evidence type="ECO:0000256" key="1">
    <source>
        <dbReference type="ARBA" id="ARBA00022603"/>
    </source>
</evidence>
<dbReference type="Gene3D" id="1.25.40.10">
    <property type="entry name" value="Tetratricopeptide repeat domain"/>
    <property type="match status" value="1"/>
</dbReference>
<dbReference type="EnsemblMetazoa" id="XM_012692476.3">
    <property type="protein sequence ID" value="XP_012547930.2"/>
    <property type="gene ID" value="LOC101740237"/>
</dbReference>
<dbReference type="RefSeq" id="XP_012547930.2">
    <property type="nucleotide sequence ID" value="XM_012692476.4"/>
</dbReference>
<dbReference type="GO" id="GO:0005737">
    <property type="term" value="C:cytoplasm"/>
    <property type="evidence" value="ECO:0007669"/>
    <property type="project" value="TreeGrafter"/>
</dbReference>
<protein>
    <recommendedName>
        <fullName evidence="6">SET domain-containing protein</fullName>
    </recommendedName>
</protein>
<proteinExistence type="predicted"/>
<evidence type="ECO:0000256" key="5">
    <source>
        <dbReference type="SAM" id="MobiDB-lite"/>
    </source>
</evidence>
<feature type="repeat" description="TPR" evidence="4">
    <location>
        <begin position="622"/>
        <end position="655"/>
    </location>
</feature>
<evidence type="ECO:0000259" key="6">
    <source>
        <dbReference type="PROSITE" id="PS50280"/>
    </source>
</evidence>
<evidence type="ECO:0000313" key="8">
    <source>
        <dbReference type="Proteomes" id="UP000005204"/>
    </source>
</evidence>
<evidence type="ECO:0000256" key="4">
    <source>
        <dbReference type="PROSITE-ProRule" id="PRU00339"/>
    </source>
</evidence>
<dbReference type="GO" id="GO:0042826">
    <property type="term" value="F:histone deacetylase binding"/>
    <property type="evidence" value="ECO:0007669"/>
    <property type="project" value="TreeGrafter"/>
</dbReference>
<dbReference type="GO" id="GO:0005634">
    <property type="term" value="C:nucleus"/>
    <property type="evidence" value="ECO:0007669"/>
    <property type="project" value="TreeGrafter"/>
</dbReference>
<dbReference type="InterPro" id="IPR052097">
    <property type="entry name" value="SET-MYND_domain_protein"/>
</dbReference>
<dbReference type="SUPFAM" id="SSF82199">
    <property type="entry name" value="SET domain"/>
    <property type="match status" value="1"/>
</dbReference>
<dbReference type="CTD" id="36234"/>
<dbReference type="AlphaFoldDB" id="A0A8R2C747"/>